<protein>
    <submittedName>
        <fullName evidence="9">Uncharacterized protein</fullName>
    </submittedName>
</protein>
<keyword evidence="7 8" id="KW-0472">Membrane</keyword>
<dbReference type="GO" id="GO:0022857">
    <property type="term" value="F:transmembrane transporter activity"/>
    <property type="evidence" value="ECO:0007669"/>
    <property type="project" value="InterPro"/>
</dbReference>
<keyword evidence="10" id="KW-1185">Reference proteome</keyword>
<feature type="transmembrane region" description="Helical" evidence="8">
    <location>
        <begin position="297"/>
        <end position="319"/>
    </location>
</feature>
<evidence type="ECO:0000313" key="9">
    <source>
        <dbReference type="EMBL" id="CAD8210546.1"/>
    </source>
</evidence>
<feature type="transmembrane region" description="Helical" evidence="8">
    <location>
        <begin position="51"/>
        <end position="70"/>
    </location>
</feature>
<dbReference type="GO" id="GO:0005789">
    <property type="term" value="C:endoplasmic reticulum membrane"/>
    <property type="evidence" value="ECO:0007669"/>
    <property type="project" value="TreeGrafter"/>
</dbReference>
<keyword evidence="4" id="KW-0762">Sugar transport</keyword>
<feature type="transmembrane region" description="Helical" evidence="8">
    <location>
        <begin position="175"/>
        <end position="197"/>
    </location>
</feature>
<feature type="transmembrane region" description="Helical" evidence="8">
    <location>
        <begin position="422"/>
        <end position="443"/>
    </location>
</feature>
<sequence>MFASSIPGVTTQRTITFILCFFQYVFIHCTRSTWSYVAGDMVKQGYFSSHYLGYINFAFLFFYGLAISCLGQFGDRMNLRIFILAGTFTTSVIFTIIGVMIQIQDKKNYLYLILQIINGISQSTAWPGLLAILNNWFVTDKKIVLLGFFAAGPNVGDIFGDIYSGSLIGRDHLPLYAPVYLAAVSLFIISFLNAFFLQNAPSVDIKRLMIEEYEKNKANQLNVDNQQLTIAMIEQKFEPNLNTKLDDNKNEIVVIVKNLLRKRIIKLFYCLVCTKCCFLCIIIWMCQSYSKNVPDVAWITAQTDVGSIPGGILVCLIGFYFNKRAVIIVPSLWIGTIIMISINYSGSLKHEIAGYISLVFLTGLFIGGCYNNISAALTVELSNQPELKKNKQATTTVVSVIMGFGAMFAAINQLIVPYVESYLFLYCGGVSIIGGIILIPLVIREIQRMRLNSLKKSFQ</sequence>
<dbReference type="AlphaFoldDB" id="A0A8S1Y7V5"/>
<evidence type="ECO:0000256" key="8">
    <source>
        <dbReference type="SAM" id="Phobius"/>
    </source>
</evidence>
<feature type="transmembrane region" description="Helical" evidence="8">
    <location>
        <begin position="326"/>
        <end position="346"/>
    </location>
</feature>
<dbReference type="PIRSF" id="PIRSF002808">
    <property type="entry name" value="Hexose_phosphate_transp"/>
    <property type="match status" value="1"/>
</dbReference>
<comment type="similarity">
    <text evidence="2">Belongs to the major facilitator superfamily. Organophosphate:Pi antiporter (OPA) (TC 2.A.1.4) family.</text>
</comment>
<evidence type="ECO:0000256" key="6">
    <source>
        <dbReference type="ARBA" id="ARBA00022989"/>
    </source>
</evidence>
<feature type="transmembrane region" description="Helical" evidence="8">
    <location>
        <begin position="393"/>
        <end position="416"/>
    </location>
</feature>
<evidence type="ECO:0000256" key="5">
    <source>
        <dbReference type="ARBA" id="ARBA00022692"/>
    </source>
</evidence>
<keyword evidence="5 8" id="KW-0812">Transmembrane</keyword>
<feature type="transmembrane region" description="Helical" evidence="8">
    <location>
        <begin position="82"/>
        <end position="103"/>
    </location>
</feature>
<dbReference type="PANTHER" id="PTHR43184">
    <property type="entry name" value="MAJOR FACILITATOR SUPERFAMILY TRANSPORTER 16, ISOFORM B"/>
    <property type="match status" value="1"/>
</dbReference>
<evidence type="ECO:0000256" key="1">
    <source>
        <dbReference type="ARBA" id="ARBA00004141"/>
    </source>
</evidence>
<organism evidence="9 10">
    <name type="scientific">Paramecium pentaurelia</name>
    <dbReference type="NCBI Taxonomy" id="43138"/>
    <lineage>
        <taxon>Eukaryota</taxon>
        <taxon>Sar</taxon>
        <taxon>Alveolata</taxon>
        <taxon>Ciliophora</taxon>
        <taxon>Intramacronucleata</taxon>
        <taxon>Oligohymenophorea</taxon>
        <taxon>Peniculida</taxon>
        <taxon>Parameciidae</taxon>
        <taxon>Paramecium</taxon>
    </lineage>
</organism>
<dbReference type="InterPro" id="IPR011701">
    <property type="entry name" value="MFS"/>
</dbReference>
<dbReference type="InterPro" id="IPR000849">
    <property type="entry name" value="Sugar_P_transporter"/>
</dbReference>
<feature type="transmembrane region" description="Helical" evidence="8">
    <location>
        <begin position="352"/>
        <end position="373"/>
    </location>
</feature>
<proteinExistence type="inferred from homology"/>
<dbReference type="Proteomes" id="UP000689195">
    <property type="component" value="Unassembled WGS sequence"/>
</dbReference>
<evidence type="ECO:0000256" key="3">
    <source>
        <dbReference type="ARBA" id="ARBA00022448"/>
    </source>
</evidence>
<comment type="caution">
    <text evidence="9">The sequence shown here is derived from an EMBL/GenBank/DDBJ whole genome shotgun (WGS) entry which is preliminary data.</text>
</comment>
<reference evidence="9" key="1">
    <citation type="submission" date="2021-01" db="EMBL/GenBank/DDBJ databases">
        <authorList>
            <consortium name="Genoscope - CEA"/>
            <person name="William W."/>
        </authorList>
    </citation>
    <scope>NUCLEOTIDE SEQUENCE</scope>
</reference>
<comment type="subcellular location">
    <subcellularLocation>
        <location evidence="1">Membrane</location>
        <topology evidence="1">Multi-pass membrane protein</topology>
    </subcellularLocation>
</comment>
<name>A0A8S1Y7V5_9CILI</name>
<evidence type="ECO:0000256" key="7">
    <source>
        <dbReference type="ARBA" id="ARBA00023136"/>
    </source>
</evidence>
<feature type="transmembrane region" description="Helical" evidence="8">
    <location>
        <begin position="143"/>
        <end position="163"/>
    </location>
</feature>
<gene>
    <name evidence="9" type="ORF">PPENT_87.1.T1590122</name>
</gene>
<accession>A0A8S1Y7V5</accession>
<dbReference type="EMBL" id="CAJJDO010000159">
    <property type="protein sequence ID" value="CAD8210546.1"/>
    <property type="molecule type" value="Genomic_DNA"/>
</dbReference>
<evidence type="ECO:0000256" key="4">
    <source>
        <dbReference type="ARBA" id="ARBA00022597"/>
    </source>
</evidence>
<dbReference type="PANTHER" id="PTHR43184:SF12">
    <property type="entry name" value="SUGAR PHOSPHATE EXCHANGER 3"/>
    <property type="match status" value="1"/>
</dbReference>
<evidence type="ECO:0000313" key="10">
    <source>
        <dbReference type="Proteomes" id="UP000689195"/>
    </source>
</evidence>
<keyword evidence="6 8" id="KW-1133">Transmembrane helix</keyword>
<feature type="transmembrane region" description="Helical" evidence="8">
    <location>
        <begin position="109"/>
        <end position="131"/>
    </location>
</feature>
<feature type="transmembrane region" description="Helical" evidence="8">
    <location>
        <begin position="267"/>
        <end position="285"/>
    </location>
</feature>
<dbReference type="Pfam" id="PF07690">
    <property type="entry name" value="MFS_1"/>
    <property type="match status" value="1"/>
</dbReference>
<keyword evidence="3" id="KW-0813">Transport</keyword>
<dbReference type="OrthoDB" id="308680at2759"/>
<evidence type="ECO:0000256" key="2">
    <source>
        <dbReference type="ARBA" id="ARBA00009598"/>
    </source>
</evidence>